<protein>
    <submittedName>
        <fullName evidence="6">LysR family transcriptional regulator</fullName>
    </submittedName>
</protein>
<evidence type="ECO:0000313" key="6">
    <source>
        <dbReference type="EMBL" id="KAA9323786.1"/>
    </source>
</evidence>
<dbReference type="GO" id="GO:0003700">
    <property type="term" value="F:DNA-binding transcription factor activity"/>
    <property type="evidence" value="ECO:0007669"/>
    <property type="project" value="InterPro"/>
</dbReference>
<reference evidence="6 8" key="1">
    <citation type="submission" date="2019-09" db="EMBL/GenBank/DDBJ databases">
        <title>Draft genome sequence assemblies of isolates from the urinary tract.</title>
        <authorList>
            <person name="Mores C.R."/>
            <person name="Putonti C."/>
            <person name="Wolfe A.J."/>
        </authorList>
    </citation>
    <scope>NUCLEOTIDE SEQUENCE [LARGE SCALE GENOMIC DNA]</scope>
    <source>
        <strain evidence="6 8">UMB246</strain>
    </source>
</reference>
<reference evidence="7 9" key="2">
    <citation type="submission" date="2024-04" db="EMBL/GenBank/DDBJ databases">
        <title>Three lactobacilli isolated from voided urine samples from females with type 2 diabetes.</title>
        <authorList>
            <person name="Kula A."/>
            <person name="Stegman N."/>
            <person name="Putonti C."/>
        </authorList>
    </citation>
    <scope>NUCLEOTIDE SEQUENCE [LARGE SCALE GENOMIC DNA]</scope>
    <source>
        <strain evidence="7 9">1855</strain>
    </source>
</reference>
<evidence type="ECO:0000256" key="4">
    <source>
        <dbReference type="ARBA" id="ARBA00023163"/>
    </source>
</evidence>
<dbReference type="InterPro" id="IPR005119">
    <property type="entry name" value="LysR_subst-bd"/>
</dbReference>
<evidence type="ECO:0000313" key="7">
    <source>
        <dbReference type="EMBL" id="MEL0565485.1"/>
    </source>
</evidence>
<name>A0A5N1IF89_LACJE</name>
<dbReference type="PANTHER" id="PTHR30126">
    <property type="entry name" value="HTH-TYPE TRANSCRIPTIONAL REGULATOR"/>
    <property type="match status" value="1"/>
</dbReference>
<gene>
    <name evidence="7" type="ORF">AAC431_06055</name>
    <name evidence="6" type="ORF">F6H94_02165</name>
</gene>
<comment type="caution">
    <text evidence="6">The sequence shown here is derived from an EMBL/GenBank/DDBJ whole genome shotgun (WGS) entry which is preliminary data.</text>
</comment>
<dbReference type="AlphaFoldDB" id="A0A5N1IF89"/>
<dbReference type="Proteomes" id="UP000327236">
    <property type="component" value="Unassembled WGS sequence"/>
</dbReference>
<dbReference type="KEGG" id="lje:BUE77_00555"/>
<dbReference type="InterPro" id="IPR036390">
    <property type="entry name" value="WH_DNA-bd_sf"/>
</dbReference>
<dbReference type="SUPFAM" id="SSF46785">
    <property type="entry name" value="Winged helix' DNA-binding domain"/>
    <property type="match status" value="1"/>
</dbReference>
<feature type="domain" description="HTH lysR-type" evidence="5">
    <location>
        <begin position="3"/>
        <end position="60"/>
    </location>
</feature>
<dbReference type="OrthoDB" id="79118at2"/>
<evidence type="ECO:0000256" key="3">
    <source>
        <dbReference type="ARBA" id="ARBA00023125"/>
    </source>
</evidence>
<dbReference type="PROSITE" id="PS50931">
    <property type="entry name" value="HTH_LYSR"/>
    <property type="match status" value="1"/>
</dbReference>
<accession>A0A5N1IF89</accession>
<evidence type="ECO:0000256" key="2">
    <source>
        <dbReference type="ARBA" id="ARBA00023015"/>
    </source>
</evidence>
<evidence type="ECO:0000313" key="8">
    <source>
        <dbReference type="Proteomes" id="UP000327236"/>
    </source>
</evidence>
<sequence length="287" mass="32658">MLISNELLEKLVAFKEYGTLAKAAEKLLVTQPTLTRSMQQLEDELGVKLFNRTVNRISLTATGELAAKRAKQLLENNELFVQSIQNFSAQTSSLNVSSTIPAPLIWLKLIAERDFKNSPLLLTDKEIKNNLMAFQSDIVISTKEIFSDNISSIFLGKEHLKVLIDENSPLAQKKSVTFKDLKDCSFLVYDQIGIWKNIIEKNIPSANFMYQSSLENLDTISSSTNFIVFRSNLTIEKNYHNSNDAKRVLVPIEDEAASIECYGNYLNYNEDRVMPFIKDFIAKWPKE</sequence>
<proteinExistence type="inferred from homology"/>
<dbReference type="InterPro" id="IPR036388">
    <property type="entry name" value="WH-like_DNA-bd_sf"/>
</dbReference>
<organism evidence="6 8">
    <name type="scientific">Lactobacillus jensenii</name>
    <dbReference type="NCBI Taxonomy" id="109790"/>
    <lineage>
        <taxon>Bacteria</taxon>
        <taxon>Bacillati</taxon>
        <taxon>Bacillota</taxon>
        <taxon>Bacilli</taxon>
        <taxon>Lactobacillales</taxon>
        <taxon>Lactobacillaceae</taxon>
        <taxon>Lactobacillus</taxon>
    </lineage>
</organism>
<dbReference type="EMBL" id="VYWW01000006">
    <property type="protein sequence ID" value="KAA9323786.1"/>
    <property type="molecule type" value="Genomic_DNA"/>
</dbReference>
<evidence type="ECO:0000256" key="1">
    <source>
        <dbReference type="ARBA" id="ARBA00009437"/>
    </source>
</evidence>
<keyword evidence="9" id="KW-1185">Reference proteome</keyword>
<comment type="similarity">
    <text evidence="1">Belongs to the LysR transcriptional regulatory family.</text>
</comment>
<dbReference type="InterPro" id="IPR000847">
    <property type="entry name" value="LysR_HTH_N"/>
</dbReference>
<evidence type="ECO:0000313" key="9">
    <source>
        <dbReference type="Proteomes" id="UP001385848"/>
    </source>
</evidence>
<dbReference type="RefSeq" id="WP_006585408.1">
    <property type="nucleotide sequence ID" value="NZ_CATOUV010000001.1"/>
</dbReference>
<evidence type="ECO:0000259" key="5">
    <source>
        <dbReference type="PROSITE" id="PS50931"/>
    </source>
</evidence>
<keyword evidence="3" id="KW-0238">DNA-binding</keyword>
<dbReference type="Gene3D" id="1.10.10.10">
    <property type="entry name" value="Winged helix-like DNA-binding domain superfamily/Winged helix DNA-binding domain"/>
    <property type="match status" value="1"/>
</dbReference>
<keyword evidence="4" id="KW-0804">Transcription</keyword>
<keyword evidence="2" id="KW-0805">Transcription regulation</keyword>
<dbReference type="GO" id="GO:0003677">
    <property type="term" value="F:DNA binding"/>
    <property type="evidence" value="ECO:0007669"/>
    <property type="project" value="UniProtKB-KW"/>
</dbReference>
<dbReference type="Gene3D" id="3.40.190.290">
    <property type="match status" value="1"/>
</dbReference>
<dbReference type="PRINTS" id="PR00039">
    <property type="entry name" value="HTHLYSR"/>
</dbReference>
<dbReference type="EMBL" id="JBBVUL010000011">
    <property type="protein sequence ID" value="MEL0565485.1"/>
    <property type="molecule type" value="Genomic_DNA"/>
</dbReference>
<dbReference type="Pfam" id="PF03466">
    <property type="entry name" value="LysR_substrate"/>
    <property type="match status" value="1"/>
</dbReference>
<dbReference type="GeneID" id="31742187"/>
<dbReference type="Pfam" id="PF00126">
    <property type="entry name" value="HTH_1"/>
    <property type="match status" value="1"/>
</dbReference>
<dbReference type="SUPFAM" id="SSF53850">
    <property type="entry name" value="Periplasmic binding protein-like II"/>
    <property type="match status" value="1"/>
</dbReference>
<dbReference type="Proteomes" id="UP001385848">
    <property type="component" value="Unassembled WGS sequence"/>
</dbReference>